<keyword evidence="2" id="KW-0479">Metal-binding</keyword>
<keyword evidence="1" id="KW-0004">4Fe-4S</keyword>
<accession>A0AA94HQL3</accession>
<reference evidence="8" key="1">
    <citation type="submission" date="2016-11" db="EMBL/GenBank/DDBJ databases">
        <authorList>
            <person name="Jaros S."/>
            <person name="Januszkiewicz K."/>
            <person name="Wedrychowicz H."/>
        </authorList>
    </citation>
    <scope>NUCLEOTIDE SEQUENCE [LARGE SCALE GENOMIC DNA]</scope>
    <source>
        <strain evidence="8">DSM 7057</strain>
    </source>
</reference>
<dbReference type="InterPro" id="IPR017900">
    <property type="entry name" value="4Fe4S_Fe_S_CS"/>
</dbReference>
<dbReference type="InterPro" id="IPR017896">
    <property type="entry name" value="4Fe4S_Fe-S-bd"/>
</dbReference>
<organism evidence="7 8">
    <name type="scientific">Desulfovibrio desulfuricans</name>
    <dbReference type="NCBI Taxonomy" id="876"/>
    <lineage>
        <taxon>Bacteria</taxon>
        <taxon>Pseudomonadati</taxon>
        <taxon>Thermodesulfobacteriota</taxon>
        <taxon>Desulfovibrionia</taxon>
        <taxon>Desulfovibrionales</taxon>
        <taxon>Desulfovibrionaceae</taxon>
        <taxon>Desulfovibrio</taxon>
    </lineage>
</organism>
<dbReference type="OMA" id="LWKTWLT"/>
<dbReference type="PANTHER" id="PTHR32479:SF19">
    <property type="entry name" value="ANAEROBIC GLYCEROL-3-PHOSPHATE DEHYDROGENASE SUBUNIT C"/>
    <property type="match status" value="1"/>
</dbReference>
<evidence type="ECO:0000259" key="6">
    <source>
        <dbReference type="PROSITE" id="PS51379"/>
    </source>
</evidence>
<dbReference type="AlphaFoldDB" id="A0AA94HQL3"/>
<keyword evidence="4" id="KW-0408">Iron</keyword>
<dbReference type="GO" id="GO:0046872">
    <property type="term" value="F:metal ion binding"/>
    <property type="evidence" value="ECO:0007669"/>
    <property type="project" value="UniProtKB-KW"/>
</dbReference>
<dbReference type="PROSITE" id="PS00198">
    <property type="entry name" value="4FE4S_FER_1"/>
    <property type="match status" value="1"/>
</dbReference>
<dbReference type="EMBL" id="FPIW01000003">
    <property type="protein sequence ID" value="SFW19026.1"/>
    <property type="molecule type" value="Genomic_DNA"/>
</dbReference>
<protein>
    <submittedName>
        <fullName evidence="7">Glycolate oxidase iron-sulfur subunit</fullName>
    </submittedName>
</protein>
<comment type="caution">
    <text evidence="7">The sequence shown here is derived from an EMBL/GenBank/DDBJ whole genome shotgun (WGS) entry which is preliminary data.</text>
</comment>
<dbReference type="Pfam" id="PF02754">
    <property type="entry name" value="CCG"/>
    <property type="match status" value="2"/>
</dbReference>
<dbReference type="RefSeq" id="WP_012624515.1">
    <property type="nucleotide sequence ID" value="NZ_FPIW01000003.1"/>
</dbReference>
<evidence type="ECO:0000313" key="8">
    <source>
        <dbReference type="Proteomes" id="UP000182680"/>
    </source>
</evidence>
<keyword evidence="5" id="KW-0411">Iron-sulfur</keyword>
<evidence type="ECO:0000256" key="3">
    <source>
        <dbReference type="ARBA" id="ARBA00022737"/>
    </source>
</evidence>
<evidence type="ECO:0000256" key="1">
    <source>
        <dbReference type="ARBA" id="ARBA00022485"/>
    </source>
</evidence>
<name>A0AA94HQL3_DESDE</name>
<dbReference type="InterPro" id="IPR004017">
    <property type="entry name" value="Cys_rich_dom"/>
</dbReference>
<evidence type="ECO:0000313" key="7">
    <source>
        <dbReference type="EMBL" id="SFW19026.1"/>
    </source>
</evidence>
<dbReference type="SUPFAM" id="SSF46548">
    <property type="entry name" value="alpha-helical ferredoxin"/>
    <property type="match status" value="1"/>
</dbReference>
<feature type="domain" description="4Fe-4S ferredoxin-type" evidence="6">
    <location>
        <begin position="49"/>
        <end position="78"/>
    </location>
</feature>
<evidence type="ECO:0000256" key="5">
    <source>
        <dbReference type="ARBA" id="ARBA00023014"/>
    </source>
</evidence>
<dbReference type="Pfam" id="PF13183">
    <property type="entry name" value="Fer4_8"/>
    <property type="match status" value="1"/>
</dbReference>
<dbReference type="Gene3D" id="1.10.1060.10">
    <property type="entry name" value="Alpha-helical ferredoxin"/>
    <property type="match status" value="1"/>
</dbReference>
<dbReference type="PROSITE" id="PS51379">
    <property type="entry name" value="4FE4S_FER_2"/>
    <property type="match status" value="2"/>
</dbReference>
<sequence length="387" mass="42029">MAALKQCTQCGACLESCPVFLLRKSEEFSPKAKQNLLRSGLNRDARLDWRALMELAGQCAGCGRCKTACARALSVPEALAPARARQPRWQQHFWRYWIERGGYLWRVAARMAPLAPRALLPKKLGILHASALAMRASDHEVSWLRLPPQGVKPLAGKAFAVFGGCTADRLRPQWTDKAGRIIAALGGSVADAPGFSCCGGTYEHAGMLQRALEAAQANVNRWRALGRPALVVFCASCLHSLRQYAVMDGLLPPEEGQAWLESLTPLSSLFRGVHVERTTTVPPVAVYHSPCHWDGRDEDLAFLAPLLPALHKGRALCCGFGGVLRMLHPELSRDLAEACWQGLAPDADAAVPVPSVALTGCSGCVMQLRAHAPQGVRVAHWLDIFQA</sequence>
<evidence type="ECO:0000256" key="4">
    <source>
        <dbReference type="ARBA" id="ARBA00023004"/>
    </source>
</evidence>
<dbReference type="Proteomes" id="UP000182680">
    <property type="component" value="Unassembled WGS sequence"/>
</dbReference>
<dbReference type="GO" id="GO:0016491">
    <property type="term" value="F:oxidoreductase activity"/>
    <property type="evidence" value="ECO:0007669"/>
    <property type="project" value="UniProtKB-ARBA"/>
</dbReference>
<keyword evidence="3" id="KW-0677">Repeat</keyword>
<dbReference type="GO" id="GO:0051539">
    <property type="term" value="F:4 iron, 4 sulfur cluster binding"/>
    <property type="evidence" value="ECO:0007669"/>
    <property type="project" value="UniProtKB-KW"/>
</dbReference>
<evidence type="ECO:0000256" key="2">
    <source>
        <dbReference type="ARBA" id="ARBA00022723"/>
    </source>
</evidence>
<dbReference type="InterPro" id="IPR009051">
    <property type="entry name" value="Helical_ferredxn"/>
</dbReference>
<proteinExistence type="predicted"/>
<dbReference type="PANTHER" id="PTHR32479">
    <property type="entry name" value="GLYCOLATE OXIDASE IRON-SULFUR SUBUNIT"/>
    <property type="match status" value="1"/>
</dbReference>
<gene>
    <name evidence="7" type="ORF">SAMN02910291_00331</name>
</gene>
<feature type="domain" description="4Fe-4S ferredoxin-type" evidence="6">
    <location>
        <begin position="1"/>
        <end position="27"/>
    </location>
</feature>